<dbReference type="Gene3D" id="1.10.10.790">
    <property type="entry name" value="Surp module"/>
    <property type="match status" value="1"/>
</dbReference>
<dbReference type="PANTHER" id="PTHR13161">
    <property type="entry name" value="SPLICING FACTOR SUPPRESSOR OF WHITE APRICOT"/>
    <property type="match status" value="1"/>
</dbReference>
<feature type="domain" description="SURP motif" evidence="7">
    <location>
        <begin position="180"/>
        <end position="222"/>
    </location>
</feature>
<dbReference type="Pfam" id="PF01805">
    <property type="entry name" value="Surp"/>
    <property type="match status" value="1"/>
</dbReference>
<keyword evidence="3" id="KW-0694">RNA-binding</keyword>
<keyword evidence="6" id="KW-0508">mRNA splicing</keyword>
<evidence type="ECO:0000256" key="2">
    <source>
        <dbReference type="ARBA" id="ARBA00022737"/>
    </source>
</evidence>
<accession>A0A8S3YQD2</accession>
<proteinExistence type="predicted"/>
<keyword evidence="4" id="KW-0805">Transcription regulation</keyword>
<protein>
    <recommendedName>
        <fullName evidence="7">SURP motif domain-containing protein</fullName>
    </recommendedName>
</protein>
<dbReference type="EMBL" id="CAJHNH020000641">
    <property type="protein sequence ID" value="CAG5118993.1"/>
    <property type="molecule type" value="Genomic_DNA"/>
</dbReference>
<feature type="non-terminal residue" evidence="8">
    <location>
        <position position="1"/>
    </location>
</feature>
<gene>
    <name evidence="8" type="ORF">CUNI_LOCUS4551</name>
</gene>
<dbReference type="SMART" id="SM00648">
    <property type="entry name" value="SWAP"/>
    <property type="match status" value="1"/>
</dbReference>
<reference evidence="8" key="1">
    <citation type="submission" date="2021-04" db="EMBL/GenBank/DDBJ databases">
        <authorList>
            <consortium name="Molecular Ecology Group"/>
        </authorList>
    </citation>
    <scope>NUCLEOTIDE SEQUENCE</scope>
</reference>
<keyword evidence="9" id="KW-1185">Reference proteome</keyword>
<dbReference type="GO" id="GO:0000395">
    <property type="term" value="P:mRNA 5'-splice site recognition"/>
    <property type="evidence" value="ECO:0007669"/>
    <property type="project" value="TreeGrafter"/>
</dbReference>
<dbReference type="SMART" id="SM01141">
    <property type="entry name" value="DRY_EERY"/>
    <property type="match status" value="1"/>
</dbReference>
<dbReference type="InterPro" id="IPR019147">
    <property type="entry name" value="SWAP_N_domain"/>
</dbReference>
<evidence type="ECO:0000256" key="5">
    <source>
        <dbReference type="ARBA" id="ARBA00023163"/>
    </source>
</evidence>
<dbReference type="OrthoDB" id="5836667at2759"/>
<evidence type="ECO:0000256" key="4">
    <source>
        <dbReference type="ARBA" id="ARBA00023015"/>
    </source>
</evidence>
<sequence>MAASLWWDDAETSNKSDSQHKIEDLLVFGYACKLFRDDKKARAIDNGKMLIPWMGDERLMIDRYDGRGHLYDLASHDCDNVEDKNPKACDEERYLELHTDVREAELYEEEEWKRYYLSLQEGYQSVGFSYDQQAGGYDGQIQPDASGLEKEADEKPFVVPEELHVPPDLLKPTCAKQNARIEKTASFIAQHGIQMEIMLKTKQSGNSQFDFLHFDNELNPYYKHVVSMIKSGKYKPQEEEEESLKQ</sequence>
<evidence type="ECO:0000313" key="9">
    <source>
        <dbReference type="Proteomes" id="UP000678393"/>
    </source>
</evidence>
<dbReference type="PANTHER" id="PTHR13161:SF15">
    <property type="entry name" value="SPLICING FACTOR, SUPPRESSOR OF WHITE-APRICOT HOMOLOG"/>
    <property type="match status" value="1"/>
</dbReference>
<evidence type="ECO:0000259" key="7">
    <source>
        <dbReference type="PROSITE" id="PS50128"/>
    </source>
</evidence>
<evidence type="ECO:0000313" key="8">
    <source>
        <dbReference type="EMBL" id="CAG5118993.1"/>
    </source>
</evidence>
<dbReference type="GO" id="GO:0003723">
    <property type="term" value="F:RNA binding"/>
    <property type="evidence" value="ECO:0007669"/>
    <property type="project" value="UniProtKB-KW"/>
</dbReference>
<dbReference type="InterPro" id="IPR035967">
    <property type="entry name" value="SWAP/Surp_sf"/>
</dbReference>
<keyword evidence="5" id="KW-0804">Transcription</keyword>
<evidence type="ECO:0000256" key="1">
    <source>
        <dbReference type="ARBA" id="ARBA00022664"/>
    </source>
</evidence>
<comment type="caution">
    <text evidence="8">The sequence shown here is derived from an EMBL/GenBank/DDBJ whole genome shotgun (WGS) entry which is preliminary data.</text>
</comment>
<evidence type="ECO:0000256" key="6">
    <source>
        <dbReference type="ARBA" id="ARBA00023187"/>
    </source>
</evidence>
<dbReference type="InterPro" id="IPR000061">
    <property type="entry name" value="Surp"/>
</dbReference>
<dbReference type="SUPFAM" id="SSF109905">
    <property type="entry name" value="Surp module (SWAP domain)"/>
    <property type="match status" value="1"/>
</dbReference>
<dbReference type="Proteomes" id="UP000678393">
    <property type="component" value="Unassembled WGS sequence"/>
</dbReference>
<dbReference type="InterPro" id="IPR040397">
    <property type="entry name" value="SWAP"/>
</dbReference>
<dbReference type="AlphaFoldDB" id="A0A8S3YQD2"/>
<name>A0A8S3YQD2_9EUPU</name>
<keyword evidence="2" id="KW-0677">Repeat</keyword>
<organism evidence="8 9">
    <name type="scientific">Candidula unifasciata</name>
    <dbReference type="NCBI Taxonomy" id="100452"/>
    <lineage>
        <taxon>Eukaryota</taxon>
        <taxon>Metazoa</taxon>
        <taxon>Spiralia</taxon>
        <taxon>Lophotrochozoa</taxon>
        <taxon>Mollusca</taxon>
        <taxon>Gastropoda</taxon>
        <taxon>Heterobranchia</taxon>
        <taxon>Euthyneura</taxon>
        <taxon>Panpulmonata</taxon>
        <taxon>Eupulmonata</taxon>
        <taxon>Stylommatophora</taxon>
        <taxon>Helicina</taxon>
        <taxon>Helicoidea</taxon>
        <taxon>Geomitridae</taxon>
        <taxon>Candidula</taxon>
    </lineage>
</organism>
<dbReference type="Pfam" id="PF09750">
    <property type="entry name" value="DRY_EERY"/>
    <property type="match status" value="1"/>
</dbReference>
<evidence type="ECO:0000256" key="3">
    <source>
        <dbReference type="ARBA" id="ARBA00022884"/>
    </source>
</evidence>
<keyword evidence="1" id="KW-0507">mRNA processing</keyword>
<dbReference type="PROSITE" id="PS50128">
    <property type="entry name" value="SURP"/>
    <property type="match status" value="1"/>
</dbReference>